<dbReference type="Pfam" id="PF17963">
    <property type="entry name" value="Big_9"/>
    <property type="match status" value="1"/>
</dbReference>
<evidence type="ECO:0000313" key="1">
    <source>
        <dbReference type="EMBL" id="MFC6044000.1"/>
    </source>
</evidence>
<sequence length="254" mass="26645">MRTSALVRFTGGLAATLLGLTLLGVAPSYADEPPLPVVVDDTVSIYPGQSAELNVLTNDSSPSGDDLALCRFPSLDFDGPRIPTVLAVDNGSSGAGEPGDVAIISSPRAHGTHVIDYYVCDHTHLVPAHLTVEVLPVAPVVVHKVAGKPGRLSVTNKNSATIRFWYGDPRAARPDARVAVPAGATRTVPVRRHKIVWIAVIGSGGGKASLLGSPGIADMGVVRGIHLRPGTELPPPPKHTEDFRTGSWYAARTR</sequence>
<gene>
    <name evidence="1" type="ORF">ACFPYL_12970</name>
</gene>
<keyword evidence="2" id="KW-1185">Reference proteome</keyword>
<proteinExistence type="predicted"/>
<dbReference type="EMBL" id="JBHSRJ010000004">
    <property type="protein sequence ID" value="MFC6044000.1"/>
    <property type="molecule type" value="Genomic_DNA"/>
</dbReference>
<name>A0ABW1LJ82_9ACTN</name>
<dbReference type="Proteomes" id="UP001596135">
    <property type="component" value="Unassembled WGS sequence"/>
</dbReference>
<reference evidence="2" key="1">
    <citation type="journal article" date="2019" name="Int. J. Syst. Evol. Microbiol.">
        <title>The Global Catalogue of Microorganisms (GCM) 10K type strain sequencing project: providing services to taxonomists for standard genome sequencing and annotation.</title>
        <authorList>
            <consortium name="The Broad Institute Genomics Platform"/>
            <consortium name="The Broad Institute Genome Sequencing Center for Infectious Disease"/>
            <person name="Wu L."/>
            <person name="Ma J."/>
        </authorList>
    </citation>
    <scope>NUCLEOTIDE SEQUENCE [LARGE SCALE GENOMIC DNA]</scope>
    <source>
        <strain evidence="2">CCUG 54522</strain>
    </source>
</reference>
<accession>A0ABW1LJ82</accession>
<protein>
    <submittedName>
        <fullName evidence="1">Ig-like domain-containing protein</fullName>
    </submittedName>
</protein>
<comment type="caution">
    <text evidence="1">The sequence shown here is derived from an EMBL/GenBank/DDBJ whole genome shotgun (WGS) entry which is preliminary data.</text>
</comment>
<organism evidence="1 2">
    <name type="scientific">Nocardioides hankookensis</name>
    <dbReference type="NCBI Taxonomy" id="443157"/>
    <lineage>
        <taxon>Bacteria</taxon>
        <taxon>Bacillati</taxon>
        <taxon>Actinomycetota</taxon>
        <taxon>Actinomycetes</taxon>
        <taxon>Propionibacteriales</taxon>
        <taxon>Nocardioidaceae</taxon>
        <taxon>Nocardioides</taxon>
    </lineage>
</organism>
<dbReference type="RefSeq" id="WP_379154575.1">
    <property type="nucleotide sequence ID" value="NZ_JBHSRJ010000004.1"/>
</dbReference>
<evidence type="ECO:0000313" key="2">
    <source>
        <dbReference type="Proteomes" id="UP001596135"/>
    </source>
</evidence>